<evidence type="ECO:0000313" key="2">
    <source>
        <dbReference type="EMBL" id="VAW54112.1"/>
    </source>
</evidence>
<dbReference type="InterPro" id="IPR052341">
    <property type="entry name" value="LOG_family_nucleotidases"/>
</dbReference>
<protein>
    <recommendedName>
        <fullName evidence="3">AMP nucleosidase</fullName>
    </recommendedName>
</protein>
<dbReference type="InterPro" id="IPR031100">
    <property type="entry name" value="LOG_fam"/>
</dbReference>
<dbReference type="Gene3D" id="3.40.50.450">
    <property type="match status" value="1"/>
</dbReference>
<sequence length="319" mass="36255">MNKQNHKAGIPQPAHPVYRKEPLPWQSPKPSNHDPECPNKLQAILSSSSYVPAIEDIDFLDGDDARGVRLQLDYLKPHRLLKHHGVKHTIVVFGSTRIVEPSAAQEKVELIKEALLKEPNNKELQRRLKVAQRIQRKSHYYTVARDFSKQVANAGKGPIDSRLVVMTGGGPGMMEAANRGANDVGGKTVGLNITLPHEQFPNPYVSPELCFQFHYFSLRKMHFMLRARALVAFPGGYGTFDELFETLTLIQTRKIKPIPIVLVGETFWRNAFNIDFLVDEGVIDIEDRELFWFAETAEDIWSGLQDWYQRNGEELISTD</sequence>
<proteinExistence type="predicted"/>
<evidence type="ECO:0008006" key="3">
    <source>
        <dbReference type="Google" id="ProtNLM"/>
    </source>
</evidence>
<name>A0A3B0WSM8_9ZZZZ</name>
<dbReference type="SUPFAM" id="SSF102405">
    <property type="entry name" value="MCP/YpsA-like"/>
    <property type="match status" value="1"/>
</dbReference>
<reference evidence="2" key="1">
    <citation type="submission" date="2018-06" db="EMBL/GenBank/DDBJ databases">
        <authorList>
            <person name="Zhirakovskaya E."/>
        </authorList>
    </citation>
    <scope>NUCLEOTIDE SEQUENCE</scope>
</reference>
<accession>A0A3B0WSM8</accession>
<dbReference type="PANTHER" id="PTHR43393:SF3">
    <property type="entry name" value="LYSINE DECARBOXYLASE-LIKE PROTEIN"/>
    <property type="match status" value="1"/>
</dbReference>
<dbReference type="EMBL" id="UOFF01000051">
    <property type="protein sequence ID" value="VAW54112.1"/>
    <property type="molecule type" value="Genomic_DNA"/>
</dbReference>
<gene>
    <name evidence="2" type="ORF">MNBD_GAMMA07-763</name>
</gene>
<dbReference type="GO" id="GO:0005829">
    <property type="term" value="C:cytosol"/>
    <property type="evidence" value="ECO:0007669"/>
    <property type="project" value="TreeGrafter"/>
</dbReference>
<dbReference type="PANTHER" id="PTHR43393">
    <property type="entry name" value="CYTOKININ RIBOSIDE 5'-MONOPHOSPHATE PHOSPHORIBOHYDROLASE"/>
    <property type="match status" value="1"/>
</dbReference>
<organism evidence="2">
    <name type="scientific">hydrothermal vent metagenome</name>
    <dbReference type="NCBI Taxonomy" id="652676"/>
    <lineage>
        <taxon>unclassified sequences</taxon>
        <taxon>metagenomes</taxon>
        <taxon>ecological metagenomes</taxon>
    </lineage>
</organism>
<dbReference type="Pfam" id="PF03641">
    <property type="entry name" value="Lysine_decarbox"/>
    <property type="match status" value="1"/>
</dbReference>
<feature type="region of interest" description="Disordered" evidence="1">
    <location>
        <begin position="1"/>
        <end position="37"/>
    </location>
</feature>
<evidence type="ECO:0000256" key="1">
    <source>
        <dbReference type="SAM" id="MobiDB-lite"/>
    </source>
</evidence>
<dbReference type="AlphaFoldDB" id="A0A3B0WSM8"/>